<feature type="domain" description="Alpha/beta hydrolase fold-3" evidence="3">
    <location>
        <begin position="100"/>
        <end position="188"/>
    </location>
</feature>
<comment type="pathway">
    <text evidence="1">Mycotoxin biosynthesis.</text>
</comment>
<evidence type="ECO:0000259" key="3">
    <source>
        <dbReference type="Pfam" id="PF07859"/>
    </source>
</evidence>
<dbReference type="AlphaFoldDB" id="A0A4Q4SKE0"/>
<comment type="caution">
    <text evidence="4">The sequence shown here is derived from an EMBL/GenBank/DDBJ whole genome shotgun (WGS) entry which is preliminary data.</text>
</comment>
<dbReference type="GO" id="GO:0016787">
    <property type="term" value="F:hydrolase activity"/>
    <property type="evidence" value="ECO:0007669"/>
    <property type="project" value="UniProtKB-KW"/>
</dbReference>
<dbReference type="Gene3D" id="3.40.50.1820">
    <property type="entry name" value="alpha/beta hydrolase"/>
    <property type="match status" value="1"/>
</dbReference>
<dbReference type="InterPro" id="IPR029058">
    <property type="entry name" value="AB_hydrolase_fold"/>
</dbReference>
<reference evidence="5" key="1">
    <citation type="journal article" date="2019" name="bioRxiv">
        <title>Genomics, evolutionary history and diagnostics of the Alternaria alternata species group including apple and Asian pear pathotypes.</title>
        <authorList>
            <person name="Armitage A.D."/>
            <person name="Cockerton H.M."/>
            <person name="Sreenivasaprasad S."/>
            <person name="Woodhall J.W."/>
            <person name="Lane C.R."/>
            <person name="Harrison R.J."/>
            <person name="Clarkson J.P."/>
        </authorList>
    </citation>
    <scope>NUCLEOTIDE SEQUENCE [LARGE SCALE GENOMIC DNA]</scope>
    <source>
        <strain evidence="5">RGR 97.0016</strain>
    </source>
</reference>
<gene>
    <name evidence="4" type="ORF">AA0113_g2306</name>
</gene>
<accession>A0A4Q4SKE0</accession>
<dbReference type="OrthoDB" id="408631at2759"/>
<name>A0A4Q4SKE0_9PLEO</name>
<dbReference type="InterPro" id="IPR050300">
    <property type="entry name" value="GDXG_lipolytic_enzyme"/>
</dbReference>
<evidence type="ECO:0000313" key="4">
    <source>
        <dbReference type="EMBL" id="RYO71180.1"/>
    </source>
</evidence>
<dbReference type="SUPFAM" id="SSF53474">
    <property type="entry name" value="alpha/beta-Hydrolases"/>
    <property type="match status" value="1"/>
</dbReference>
<organism evidence="4 5">
    <name type="scientific">Alternaria arborescens</name>
    <dbReference type="NCBI Taxonomy" id="156630"/>
    <lineage>
        <taxon>Eukaryota</taxon>
        <taxon>Fungi</taxon>
        <taxon>Dikarya</taxon>
        <taxon>Ascomycota</taxon>
        <taxon>Pezizomycotina</taxon>
        <taxon>Dothideomycetes</taxon>
        <taxon>Pleosporomycetidae</taxon>
        <taxon>Pleosporales</taxon>
        <taxon>Pleosporineae</taxon>
        <taxon>Pleosporaceae</taxon>
        <taxon>Alternaria</taxon>
        <taxon>Alternaria sect. Alternaria</taxon>
    </lineage>
</organism>
<protein>
    <recommendedName>
        <fullName evidence="3">Alpha/beta hydrolase fold-3 domain-containing protein</fullName>
    </recommendedName>
</protein>
<dbReference type="PANTHER" id="PTHR48081">
    <property type="entry name" value="AB HYDROLASE SUPERFAMILY PROTEIN C4A8.06C"/>
    <property type="match status" value="1"/>
</dbReference>
<dbReference type="Proteomes" id="UP000293823">
    <property type="component" value="Unassembled WGS sequence"/>
</dbReference>
<evidence type="ECO:0000256" key="1">
    <source>
        <dbReference type="ARBA" id="ARBA00004685"/>
    </source>
</evidence>
<keyword evidence="5" id="KW-1185">Reference proteome</keyword>
<dbReference type="Pfam" id="PF07859">
    <property type="entry name" value="Abhydrolase_3"/>
    <property type="match status" value="1"/>
</dbReference>
<proteinExistence type="predicted"/>
<sequence length="189" mass="20465">MPSPSSDSHIPKAGDRSTLCSSISHFLESHSSLHLGGDEDFHAERRKHLEVFGFHNIPEDKQYAIGRVEFTAVRGPHGMIPVRILYPKSGKAEGENGAWVYFHGGGYTVGSVDEFENGLRQVAEESGVQVCAIDYHLAPEFKFPTQLDEYDTVIDWLQGGGGKARGVHPDRVCGGGDSAGGNMTAAICH</sequence>
<dbReference type="PANTHER" id="PTHR48081:SF8">
    <property type="entry name" value="ALPHA_BETA HYDROLASE FOLD-3 DOMAIN-CONTAINING PROTEIN-RELATED"/>
    <property type="match status" value="1"/>
</dbReference>
<evidence type="ECO:0000313" key="5">
    <source>
        <dbReference type="Proteomes" id="UP000293823"/>
    </source>
</evidence>
<keyword evidence="2" id="KW-0378">Hydrolase</keyword>
<evidence type="ECO:0000256" key="2">
    <source>
        <dbReference type="ARBA" id="ARBA00022801"/>
    </source>
</evidence>
<dbReference type="EMBL" id="PEJP01000007">
    <property type="protein sequence ID" value="RYO71180.1"/>
    <property type="molecule type" value="Genomic_DNA"/>
</dbReference>
<dbReference type="InterPro" id="IPR013094">
    <property type="entry name" value="AB_hydrolase_3"/>
</dbReference>